<evidence type="ECO:0000313" key="5">
    <source>
        <dbReference type="Proteomes" id="UP000073923"/>
    </source>
</evidence>
<dbReference type="PATRIC" id="fig|172044.3.peg.653"/>
<dbReference type="SUPFAM" id="SSF46894">
    <property type="entry name" value="C-terminal effector domain of the bipartite response regulators"/>
    <property type="match status" value="1"/>
</dbReference>
<keyword evidence="2" id="KW-0812">Transmembrane</keyword>
<name>A0A147IX07_9SPHN</name>
<evidence type="ECO:0000259" key="3">
    <source>
        <dbReference type="PROSITE" id="PS50043"/>
    </source>
</evidence>
<dbReference type="InterPro" id="IPR036388">
    <property type="entry name" value="WH-like_DNA-bd_sf"/>
</dbReference>
<dbReference type="EMBL" id="LDTF01000016">
    <property type="protein sequence ID" value="KTW00258.1"/>
    <property type="molecule type" value="Genomic_DNA"/>
</dbReference>
<dbReference type="Pfam" id="PF00196">
    <property type="entry name" value="GerE"/>
    <property type="match status" value="1"/>
</dbReference>
<reference evidence="4 5" key="1">
    <citation type="journal article" date="2016" name="Front. Microbiol.">
        <title>Genomic Resource of Rice Seed Associated Bacteria.</title>
        <authorList>
            <person name="Midha S."/>
            <person name="Bansal K."/>
            <person name="Sharma S."/>
            <person name="Kumar N."/>
            <person name="Patil P.P."/>
            <person name="Chaudhry V."/>
            <person name="Patil P.B."/>
        </authorList>
    </citation>
    <scope>NUCLEOTIDE SEQUENCE [LARGE SCALE GENOMIC DNA]</scope>
    <source>
        <strain evidence="4 5">NS355</strain>
    </source>
</reference>
<dbReference type="InterPro" id="IPR016032">
    <property type="entry name" value="Sig_transdc_resp-reg_C-effctor"/>
</dbReference>
<dbReference type="GO" id="GO:0006355">
    <property type="term" value="P:regulation of DNA-templated transcription"/>
    <property type="evidence" value="ECO:0007669"/>
    <property type="project" value="InterPro"/>
</dbReference>
<evidence type="ECO:0000313" key="4">
    <source>
        <dbReference type="EMBL" id="KTW00258.1"/>
    </source>
</evidence>
<dbReference type="Gene3D" id="1.10.10.10">
    <property type="entry name" value="Winged helix-like DNA-binding domain superfamily/Winged helix DNA-binding domain"/>
    <property type="match status" value="1"/>
</dbReference>
<evidence type="ECO:0000256" key="1">
    <source>
        <dbReference type="SAM" id="MobiDB-lite"/>
    </source>
</evidence>
<dbReference type="AlphaFoldDB" id="A0A147IX07"/>
<keyword evidence="2" id="KW-1133">Transmembrane helix</keyword>
<organism evidence="4 5">
    <name type="scientific">Sphingomonas yabuuchiae</name>
    <dbReference type="NCBI Taxonomy" id="172044"/>
    <lineage>
        <taxon>Bacteria</taxon>
        <taxon>Pseudomonadati</taxon>
        <taxon>Pseudomonadota</taxon>
        <taxon>Alphaproteobacteria</taxon>
        <taxon>Sphingomonadales</taxon>
        <taxon>Sphingomonadaceae</taxon>
        <taxon>Sphingomonas</taxon>
    </lineage>
</organism>
<dbReference type="PROSITE" id="PS50043">
    <property type="entry name" value="HTH_LUXR_2"/>
    <property type="match status" value="1"/>
</dbReference>
<dbReference type="Proteomes" id="UP000073923">
    <property type="component" value="Unassembled WGS sequence"/>
</dbReference>
<keyword evidence="2" id="KW-0472">Membrane</keyword>
<feature type="region of interest" description="Disordered" evidence="1">
    <location>
        <begin position="1"/>
        <end position="32"/>
    </location>
</feature>
<sequence>MSPALETEQLGEAPSVRLGQRHGWTDYPARPENEMTPERFALLTRRHRECLRGVKALKGSKEIATELGLGKSTVDSYLAEAVRLLGARNRRDAAMALDEYEARTDAQASDQVLEKREEVTPHKIIPDFTGLDAEPSPVPLPMAPDGSTVGGAVQDGHVHASPRLSLPVRRQGQTHNDMSMAERLLWVPTIAVALAIGFGMLATGLDVMTRVIGRLTHLAG</sequence>
<gene>
    <name evidence="4" type="ORF">NS355_04905</name>
</gene>
<evidence type="ECO:0000256" key="2">
    <source>
        <dbReference type="SAM" id="Phobius"/>
    </source>
</evidence>
<accession>A0A147IX07</accession>
<feature type="transmembrane region" description="Helical" evidence="2">
    <location>
        <begin position="184"/>
        <end position="205"/>
    </location>
</feature>
<dbReference type="GO" id="GO:0003677">
    <property type="term" value="F:DNA binding"/>
    <property type="evidence" value="ECO:0007669"/>
    <property type="project" value="InterPro"/>
</dbReference>
<feature type="domain" description="HTH luxR-type" evidence="3">
    <location>
        <begin position="36"/>
        <end position="101"/>
    </location>
</feature>
<proteinExistence type="predicted"/>
<dbReference type="SMART" id="SM00421">
    <property type="entry name" value="HTH_LUXR"/>
    <property type="match status" value="1"/>
</dbReference>
<comment type="caution">
    <text evidence="4">The sequence shown here is derived from an EMBL/GenBank/DDBJ whole genome shotgun (WGS) entry which is preliminary data.</text>
</comment>
<protein>
    <recommendedName>
        <fullName evidence="3">HTH luxR-type domain-containing protein</fullName>
    </recommendedName>
</protein>
<dbReference type="InterPro" id="IPR000792">
    <property type="entry name" value="Tscrpt_reg_LuxR_C"/>
</dbReference>